<dbReference type="PANTHER" id="PTHR43563:SF14">
    <property type="entry name" value="AMINE OXIDASE"/>
    <property type="match status" value="1"/>
</dbReference>
<evidence type="ECO:0000259" key="2">
    <source>
        <dbReference type="Pfam" id="PF01593"/>
    </source>
</evidence>
<dbReference type="AlphaFoldDB" id="A0A9Y2P1A9"/>
<dbReference type="RefSeq" id="WP_270916946.1">
    <property type="nucleotide sequence ID" value="NZ_CP127247.1"/>
</dbReference>
<dbReference type="SUPFAM" id="SSF51905">
    <property type="entry name" value="FAD/NAD(P)-binding domain"/>
    <property type="match status" value="1"/>
</dbReference>
<proteinExistence type="inferred from homology"/>
<gene>
    <name evidence="3" type="ORF">QPJ95_15075</name>
</gene>
<dbReference type="Pfam" id="PF01593">
    <property type="entry name" value="Amino_oxidase"/>
    <property type="match status" value="1"/>
</dbReference>
<protein>
    <submittedName>
        <fullName evidence="3">FAD-dependent oxidoreductase</fullName>
    </submittedName>
</protein>
<dbReference type="KEGG" id="ppso:QPJ95_15075"/>
<dbReference type="Proteomes" id="UP001238334">
    <property type="component" value="Chromosome"/>
</dbReference>
<evidence type="ECO:0000313" key="4">
    <source>
        <dbReference type="Proteomes" id="UP001238334"/>
    </source>
</evidence>
<reference evidence="3 4" key="1">
    <citation type="submission" date="2023-06" db="EMBL/GenBank/DDBJ databases">
        <title>Parasedimentitalea psychrophila sp. nov., a psychrophilic bacterium isolated from deep-sea sediment.</title>
        <authorList>
            <person name="Li A."/>
        </authorList>
    </citation>
    <scope>NUCLEOTIDE SEQUENCE [LARGE SCALE GENOMIC DNA]</scope>
    <source>
        <strain evidence="3 4">QS115</strain>
    </source>
</reference>
<dbReference type="InterPro" id="IPR050703">
    <property type="entry name" value="Flavin_MAO"/>
</dbReference>
<keyword evidence="4" id="KW-1185">Reference proteome</keyword>
<evidence type="ECO:0000313" key="3">
    <source>
        <dbReference type="EMBL" id="WIY23942.1"/>
    </source>
</evidence>
<organism evidence="3 4">
    <name type="scientific">Parasedimentitalea psychrophila</name>
    <dbReference type="NCBI Taxonomy" id="2997337"/>
    <lineage>
        <taxon>Bacteria</taxon>
        <taxon>Pseudomonadati</taxon>
        <taxon>Pseudomonadota</taxon>
        <taxon>Alphaproteobacteria</taxon>
        <taxon>Rhodobacterales</taxon>
        <taxon>Paracoccaceae</taxon>
        <taxon>Parasedimentitalea</taxon>
    </lineage>
</organism>
<accession>A0A9Y2P1A9</accession>
<comment type="similarity">
    <text evidence="1">Belongs to the flavin monoamine oxidase family.</text>
</comment>
<name>A0A9Y2P1A9_9RHOB</name>
<dbReference type="InterPro" id="IPR002937">
    <property type="entry name" value="Amino_oxidase"/>
</dbReference>
<dbReference type="EMBL" id="CP127247">
    <property type="protein sequence ID" value="WIY23942.1"/>
    <property type="molecule type" value="Genomic_DNA"/>
</dbReference>
<dbReference type="Gene3D" id="3.50.50.60">
    <property type="entry name" value="FAD/NAD(P)-binding domain"/>
    <property type="match status" value="1"/>
</dbReference>
<dbReference type="GO" id="GO:0016491">
    <property type="term" value="F:oxidoreductase activity"/>
    <property type="evidence" value="ECO:0007669"/>
    <property type="project" value="InterPro"/>
</dbReference>
<dbReference type="InterPro" id="IPR036188">
    <property type="entry name" value="FAD/NAD-bd_sf"/>
</dbReference>
<dbReference type="PANTHER" id="PTHR43563">
    <property type="entry name" value="AMINE OXIDASE"/>
    <property type="match status" value="1"/>
</dbReference>
<evidence type="ECO:0000256" key="1">
    <source>
        <dbReference type="ARBA" id="ARBA00005995"/>
    </source>
</evidence>
<feature type="domain" description="Amine oxidase" evidence="2">
    <location>
        <begin position="21"/>
        <end position="97"/>
    </location>
</feature>
<sequence length="154" mass="16549">MRYKLGHRHHRCGALRIGAGLSGLTAAVTLQNAGACVQIVEADAQIGGRIRALRQPVTNRALADLGPTWVWPKHQPVVARWLEILGLKTFEQFNQGDAVILGCGPPPQRQPLPGQDGMARIVGGPTALIDTLARRVGNGREGGFRGAWNRPVTL</sequence>